<dbReference type="Gene3D" id="3.40.50.300">
    <property type="entry name" value="P-loop containing nucleotide triphosphate hydrolases"/>
    <property type="match status" value="1"/>
</dbReference>
<dbReference type="Pfam" id="PF13191">
    <property type="entry name" value="AAA_16"/>
    <property type="match status" value="1"/>
</dbReference>
<gene>
    <name evidence="5" type="ORF">ACTOB_006839</name>
</gene>
<feature type="repeat" description="WD" evidence="3">
    <location>
        <begin position="1010"/>
        <end position="1044"/>
    </location>
</feature>
<dbReference type="InterPro" id="IPR019775">
    <property type="entry name" value="WD40_repeat_CS"/>
</dbReference>
<evidence type="ECO:0000256" key="3">
    <source>
        <dbReference type="PROSITE-ProRule" id="PRU00221"/>
    </source>
</evidence>
<dbReference type="SUPFAM" id="SSF50494">
    <property type="entry name" value="Trypsin-like serine proteases"/>
    <property type="match status" value="1"/>
</dbReference>
<dbReference type="InterPro" id="IPR041664">
    <property type="entry name" value="AAA_16"/>
</dbReference>
<dbReference type="PROSITE" id="PS50294">
    <property type="entry name" value="WD_REPEATS_REGION"/>
    <property type="match status" value="5"/>
</dbReference>
<dbReference type="SUPFAM" id="SSF52540">
    <property type="entry name" value="P-loop containing nucleoside triphosphate hydrolases"/>
    <property type="match status" value="1"/>
</dbReference>
<dbReference type="PANTHER" id="PTHR19879">
    <property type="entry name" value="TRANSCRIPTION INITIATION FACTOR TFIID"/>
    <property type="match status" value="1"/>
</dbReference>
<dbReference type="SUPFAM" id="SSF50978">
    <property type="entry name" value="WD40 repeat-like"/>
    <property type="match status" value="2"/>
</dbReference>
<sequence>MTGTVPPDDSWTLAVHASERDGAAGFAPLGTAVAIDTRRALTCAHVVPDGEIWVSFPKTLLWDVRHRVSRVEWHPGDRTIADVAVLHFDQDLPVEVEPARLRAPEPKDLQGLRWWAFGFPVSSRLHGNDAEGAIGTVLSHGCVRLDTDSAYPVEEGFSGSGLWVPEYAAVVGIVGRARSGAARIRPGDAQALTLAQADRFVPAEKLTMLVGWRVADAGPVALSSWGWKLGDDPDTARHFDSRARGVTTVAERGHRFRGRVVALRAITGWLGRPAPDRRVLVVTGSPGVGKSAVLGRIVTTADADLRRRLPSDDTGVRAEAGSVACAVHAKGKTALEVAAEIATAASAALPARPDALAESMAERLEARPGRFNVVIDALDEADTADEARSILSKVVLPLVQACAGRGVQVVVGTRRHDSRGDLLDGLAGMTELIDLDDARYFQLADLRDYTLATLRMDGDPRPDNPYDEPANAAAAAAVADRIARLASGNFLVAGLEARRHGMYATRPADPGAVSLTPTVHAALHTFLSVLPPVDGVAAVLVLTALAYAESPGWTVSLWQAAAGALGGRIGTAELAGFARSAAANFLVETSVDGNEPVFRLFHQALNDALRKPREVRADERALTEVFLETGRRSGWAAAPAYLLRSLPGHAARAELVDDLLADDDYLLHADLVRLIPAAAEARTEAGHDRARLLRLTPQAIGASPPERAAMLGVTQALQGDPVTISHPRMPYRALWGRAAPRIEHATLEGHTDWIRALCVVEAEGRTLLASGGDDDTIRVWDPVSGATHAVLETGEFVYGLCQVRFGGQTLIAAATTAGAVQLWNPGAGVAPVRLEGHAAALNAVCEVPTPDRVLLASASDDGTIRLWDPATAGTHAVLRGHTGAVNAVCALATAEGTLLASAGDDGTVRLWDPVTGAARAVLDGHEEGAIAVCAVREDGRTLLASGGEEGSVRLWDPIAGTPGAVLAGHVRRVMALCQVPARDGSLLVSGGADNTIRLWDLSTNLARAELPGHTDWVRVVCPVRAGGRTLLASASDDWTVRLWDPEPGAVQAALRGRAVTGVCAVRAGDRTVVAASDAELTLHLWDAATGDALVVPDQGEWLVNEVCALAVDDEVLLCTAEDPAVRLWDPLRGRTVHLLEEDFERAVVMCGIRLDGRPMLAYGTGSTIRLWDVTTGRTHAVLPMRDIDVVRAMCGMPVGDRMALALAMRDGGLRLWYPATGSVQTVVTESGEVVSALCVVPILGRSLLAYAEGTGLIRLWDPVTESVHASLEGHNGWVETLCGVPAGDRTLLVSGGGDRTVRIWDLDTRHPTDIAIHFPVHCCAAVGRGVAVGTSGGLLMIEPAADHA</sequence>
<dbReference type="InterPro" id="IPR027417">
    <property type="entry name" value="P-loop_NTPase"/>
</dbReference>
<dbReference type="PROSITE" id="PS00678">
    <property type="entry name" value="WD_REPEATS_1"/>
    <property type="match status" value="2"/>
</dbReference>
<name>A0ABY8WBR2_9ACTN</name>
<dbReference type="Proteomes" id="UP001240150">
    <property type="component" value="Chromosome"/>
</dbReference>
<evidence type="ECO:0000256" key="2">
    <source>
        <dbReference type="ARBA" id="ARBA00022737"/>
    </source>
</evidence>
<feature type="repeat" description="WD" evidence="3">
    <location>
        <begin position="922"/>
        <end position="956"/>
    </location>
</feature>
<dbReference type="SMART" id="SM00320">
    <property type="entry name" value="WD40"/>
    <property type="match status" value="12"/>
</dbReference>
<dbReference type="Pfam" id="PF00400">
    <property type="entry name" value="WD40"/>
    <property type="match status" value="7"/>
</dbReference>
<dbReference type="InterPro" id="IPR020472">
    <property type="entry name" value="WD40_PAC1"/>
</dbReference>
<dbReference type="InterPro" id="IPR001680">
    <property type="entry name" value="WD40_rpt"/>
</dbReference>
<dbReference type="InterPro" id="IPR005490">
    <property type="entry name" value="LD_TPept_cat_dom"/>
</dbReference>
<proteinExistence type="predicted"/>
<reference evidence="5 6" key="1">
    <citation type="submission" date="2023-06" db="EMBL/GenBank/DDBJ databases">
        <authorList>
            <person name="Yushchuk O."/>
            <person name="Binda E."/>
            <person name="Ruckert-Reed C."/>
            <person name="Fedorenko V."/>
            <person name="Kalinowski J."/>
            <person name="Marinelli F."/>
        </authorList>
    </citation>
    <scope>NUCLEOTIDE SEQUENCE [LARGE SCALE GENOMIC DNA]</scope>
    <source>
        <strain evidence="5 6">NRRL 3884</strain>
    </source>
</reference>
<evidence type="ECO:0000313" key="6">
    <source>
        <dbReference type="Proteomes" id="UP001240150"/>
    </source>
</evidence>
<keyword evidence="2" id="KW-0677">Repeat</keyword>
<feature type="repeat" description="WD" evidence="3">
    <location>
        <begin position="966"/>
        <end position="1009"/>
    </location>
</feature>
<dbReference type="InterPro" id="IPR015943">
    <property type="entry name" value="WD40/YVTN_repeat-like_dom_sf"/>
</dbReference>
<feature type="domain" description="Orc1-like AAA ATPase" evidence="4">
    <location>
        <begin position="256"/>
        <end position="387"/>
    </location>
</feature>
<dbReference type="EMBL" id="CP126980">
    <property type="protein sequence ID" value="WIM94787.1"/>
    <property type="molecule type" value="Genomic_DNA"/>
</dbReference>
<keyword evidence="1 3" id="KW-0853">WD repeat</keyword>
<dbReference type="RefSeq" id="WP_284916028.1">
    <property type="nucleotide sequence ID" value="NZ_CP126980.1"/>
</dbReference>
<accession>A0ABY8WBR2</accession>
<dbReference type="CDD" id="cd00200">
    <property type="entry name" value="WD40"/>
    <property type="match status" value="1"/>
</dbReference>
<feature type="repeat" description="WD" evidence="3">
    <location>
        <begin position="747"/>
        <end position="781"/>
    </location>
</feature>
<feature type="repeat" description="WD" evidence="3">
    <location>
        <begin position="834"/>
        <end position="868"/>
    </location>
</feature>
<keyword evidence="6" id="KW-1185">Reference proteome</keyword>
<dbReference type="Gene3D" id="2.130.10.10">
    <property type="entry name" value="YVTN repeat-like/Quinoprotein amine dehydrogenase"/>
    <property type="match status" value="3"/>
</dbReference>
<evidence type="ECO:0000256" key="1">
    <source>
        <dbReference type="ARBA" id="ARBA00022574"/>
    </source>
</evidence>
<evidence type="ECO:0000313" key="5">
    <source>
        <dbReference type="EMBL" id="WIM94787.1"/>
    </source>
</evidence>
<evidence type="ECO:0000259" key="4">
    <source>
        <dbReference type="Pfam" id="PF13191"/>
    </source>
</evidence>
<dbReference type="PRINTS" id="PR00320">
    <property type="entry name" value="GPROTEINBRPT"/>
</dbReference>
<feature type="repeat" description="WD" evidence="3">
    <location>
        <begin position="1271"/>
        <end position="1314"/>
    </location>
</feature>
<organism evidence="5 6">
    <name type="scientific">Actinoplanes oblitus</name>
    <dbReference type="NCBI Taxonomy" id="3040509"/>
    <lineage>
        <taxon>Bacteria</taxon>
        <taxon>Bacillati</taxon>
        <taxon>Actinomycetota</taxon>
        <taxon>Actinomycetes</taxon>
        <taxon>Micromonosporales</taxon>
        <taxon>Micromonosporaceae</taxon>
        <taxon>Actinoplanes</taxon>
    </lineage>
</organism>
<protein>
    <submittedName>
        <fullName evidence="5">Trypsin-like peptidase domain-containing protein</fullName>
    </submittedName>
</protein>
<feature type="repeat" description="WD" evidence="3">
    <location>
        <begin position="878"/>
        <end position="912"/>
    </location>
</feature>
<dbReference type="InterPro" id="IPR036322">
    <property type="entry name" value="WD40_repeat_dom_sf"/>
</dbReference>
<dbReference type="CDD" id="cd16913">
    <property type="entry name" value="YkuD_like"/>
    <property type="match status" value="1"/>
</dbReference>
<dbReference type="PANTHER" id="PTHR19879:SF9">
    <property type="entry name" value="TRANSCRIPTION INITIATION FACTOR TFIID SUBUNIT 5"/>
    <property type="match status" value="1"/>
</dbReference>
<dbReference type="InterPro" id="IPR009003">
    <property type="entry name" value="Peptidase_S1_PA"/>
</dbReference>
<dbReference type="PROSITE" id="PS50082">
    <property type="entry name" value="WD_REPEATS_2"/>
    <property type="match status" value="7"/>
</dbReference>